<reference evidence="1 2" key="1">
    <citation type="submission" date="2019-05" db="EMBL/GenBank/DDBJ databases">
        <title>Another draft genome of Portunus trituberculatus and its Hox gene families provides insights of decapod evolution.</title>
        <authorList>
            <person name="Jeong J.-H."/>
            <person name="Song I."/>
            <person name="Kim S."/>
            <person name="Choi T."/>
            <person name="Kim D."/>
            <person name="Ryu S."/>
            <person name="Kim W."/>
        </authorList>
    </citation>
    <scope>NUCLEOTIDE SEQUENCE [LARGE SCALE GENOMIC DNA]</scope>
    <source>
        <tissue evidence="1">Muscle</tissue>
    </source>
</reference>
<dbReference type="AlphaFoldDB" id="A0A5B7CUZ1"/>
<organism evidence="1 2">
    <name type="scientific">Portunus trituberculatus</name>
    <name type="common">Swimming crab</name>
    <name type="synonym">Neptunus trituberculatus</name>
    <dbReference type="NCBI Taxonomy" id="210409"/>
    <lineage>
        <taxon>Eukaryota</taxon>
        <taxon>Metazoa</taxon>
        <taxon>Ecdysozoa</taxon>
        <taxon>Arthropoda</taxon>
        <taxon>Crustacea</taxon>
        <taxon>Multicrustacea</taxon>
        <taxon>Malacostraca</taxon>
        <taxon>Eumalacostraca</taxon>
        <taxon>Eucarida</taxon>
        <taxon>Decapoda</taxon>
        <taxon>Pleocyemata</taxon>
        <taxon>Brachyura</taxon>
        <taxon>Eubrachyura</taxon>
        <taxon>Portunoidea</taxon>
        <taxon>Portunidae</taxon>
        <taxon>Portuninae</taxon>
        <taxon>Portunus</taxon>
    </lineage>
</organism>
<evidence type="ECO:0000313" key="2">
    <source>
        <dbReference type="Proteomes" id="UP000324222"/>
    </source>
</evidence>
<sequence length="60" mass="6601">MQRIGSNGSNQCVLALDQYSMRLPTSCCFAQAIQRHLTLMMMGVSCASPISPRSHAFSYC</sequence>
<accession>A0A5B7CUZ1</accession>
<proteinExistence type="predicted"/>
<gene>
    <name evidence="1" type="ORF">E2C01_006342</name>
</gene>
<dbReference type="EMBL" id="VSRR010000293">
    <property type="protein sequence ID" value="MPC13602.1"/>
    <property type="molecule type" value="Genomic_DNA"/>
</dbReference>
<evidence type="ECO:0000313" key="1">
    <source>
        <dbReference type="EMBL" id="MPC13602.1"/>
    </source>
</evidence>
<name>A0A5B7CUZ1_PORTR</name>
<keyword evidence="2" id="KW-1185">Reference proteome</keyword>
<protein>
    <submittedName>
        <fullName evidence="1">Uncharacterized protein</fullName>
    </submittedName>
</protein>
<dbReference type="Proteomes" id="UP000324222">
    <property type="component" value="Unassembled WGS sequence"/>
</dbReference>
<comment type="caution">
    <text evidence="1">The sequence shown here is derived from an EMBL/GenBank/DDBJ whole genome shotgun (WGS) entry which is preliminary data.</text>
</comment>